<dbReference type="InterPro" id="IPR023210">
    <property type="entry name" value="NADP_OxRdtase_dom"/>
</dbReference>
<evidence type="ECO:0000256" key="2">
    <source>
        <dbReference type="SAM" id="MobiDB-lite"/>
    </source>
</evidence>
<keyword evidence="5" id="KW-1185">Reference proteome</keyword>
<keyword evidence="1" id="KW-0560">Oxidoreductase</keyword>
<dbReference type="PANTHER" id="PTHR43364:SF4">
    <property type="entry name" value="NAD(P)-LINKED OXIDOREDUCTASE SUPERFAMILY PROTEIN"/>
    <property type="match status" value="1"/>
</dbReference>
<evidence type="ECO:0000313" key="4">
    <source>
        <dbReference type="EMBL" id="CAH0373260.1"/>
    </source>
</evidence>
<dbReference type="PANTHER" id="PTHR43364">
    <property type="entry name" value="NADH-SPECIFIC METHYLGLYOXAL REDUCTASE-RELATED"/>
    <property type="match status" value="1"/>
</dbReference>
<gene>
    <name evidence="4" type="ORF">PECAL_4P04430</name>
</gene>
<feature type="region of interest" description="Disordered" evidence="2">
    <location>
        <begin position="460"/>
        <end position="479"/>
    </location>
</feature>
<dbReference type="Gene3D" id="3.20.20.100">
    <property type="entry name" value="NADP-dependent oxidoreductase domain"/>
    <property type="match status" value="1"/>
</dbReference>
<name>A0A8J2WMI7_9STRA</name>
<feature type="region of interest" description="Disordered" evidence="2">
    <location>
        <begin position="72"/>
        <end position="132"/>
    </location>
</feature>
<dbReference type="GO" id="GO:0016491">
    <property type="term" value="F:oxidoreductase activity"/>
    <property type="evidence" value="ECO:0007669"/>
    <property type="project" value="UniProtKB-KW"/>
</dbReference>
<protein>
    <recommendedName>
        <fullName evidence="3">NADP-dependent oxidoreductase domain-containing protein</fullName>
    </recommendedName>
</protein>
<dbReference type="OrthoDB" id="2310150at2759"/>
<feature type="domain" description="NADP-dependent oxidoreductase" evidence="3">
    <location>
        <begin position="143"/>
        <end position="433"/>
    </location>
</feature>
<organism evidence="4 5">
    <name type="scientific">Pelagomonas calceolata</name>
    <dbReference type="NCBI Taxonomy" id="35677"/>
    <lineage>
        <taxon>Eukaryota</taxon>
        <taxon>Sar</taxon>
        <taxon>Stramenopiles</taxon>
        <taxon>Ochrophyta</taxon>
        <taxon>Pelagophyceae</taxon>
        <taxon>Pelagomonadales</taxon>
        <taxon>Pelagomonadaceae</taxon>
        <taxon>Pelagomonas</taxon>
    </lineage>
</organism>
<dbReference type="Pfam" id="PF00248">
    <property type="entry name" value="Aldo_ket_red"/>
    <property type="match status" value="1"/>
</dbReference>
<comment type="caution">
    <text evidence="4">The sequence shown here is derived from an EMBL/GenBank/DDBJ whole genome shotgun (WGS) entry which is preliminary data.</text>
</comment>
<evidence type="ECO:0000313" key="5">
    <source>
        <dbReference type="Proteomes" id="UP000789595"/>
    </source>
</evidence>
<accession>A0A8J2WMI7</accession>
<dbReference type="Proteomes" id="UP000789595">
    <property type="component" value="Unassembled WGS sequence"/>
</dbReference>
<dbReference type="InterPro" id="IPR050523">
    <property type="entry name" value="AKR_Detox_Biosynth"/>
</dbReference>
<reference evidence="4" key="1">
    <citation type="submission" date="2021-11" db="EMBL/GenBank/DDBJ databases">
        <authorList>
            <consortium name="Genoscope - CEA"/>
            <person name="William W."/>
        </authorList>
    </citation>
    <scope>NUCLEOTIDE SEQUENCE</scope>
</reference>
<proteinExistence type="predicted"/>
<dbReference type="EMBL" id="CAKKNE010000004">
    <property type="protein sequence ID" value="CAH0373260.1"/>
    <property type="molecule type" value="Genomic_DNA"/>
</dbReference>
<sequence length="479" mass="52041">MHGRVDGVVLSQGDCFGSAPDQPHDWFFRHSSVPYDCCACCTERLARVCAFAAILRVNPFCSLSAAGVLPTSEHGRPVGGQPASRHRPASCKTRTSPPAPAGAPGGTSQPAGLPAPPASPARQPRRQLSSSTMVARTLNAARVYLGTMNFGWAQASSVCDAPVAAEMLKRFAAHGGDRLDTARIYANGKGESHVREAIERSGISDWRLGSKAAPSSDKGLSPEGIHGQFDASRNALQMDGALDEYFLHQPDPLNSLVDTLQTVDVLVGMNVVREVGLSNFHVDEVKRAFDICDEYGLAFPTFYQGLYNPLNRLVEDDLLPFLREKNVRFVAYNGLAAGLLTGKHRQGTDVLAGRFKDNANYLPRFYTDSNFEAVEKIRLACAEADISMVAATYAWLLNYSALREDDGVLLGASSLEQLDACLDACANIVDLPDNVRDAFEGAWDLTRPDSFKYWRSYSADMPDRETRDPGAAYDAAKKK</sequence>
<evidence type="ECO:0000259" key="3">
    <source>
        <dbReference type="Pfam" id="PF00248"/>
    </source>
</evidence>
<dbReference type="InterPro" id="IPR036812">
    <property type="entry name" value="NAD(P)_OxRdtase_dom_sf"/>
</dbReference>
<dbReference type="SUPFAM" id="SSF51430">
    <property type="entry name" value="NAD(P)-linked oxidoreductase"/>
    <property type="match status" value="1"/>
</dbReference>
<dbReference type="AlphaFoldDB" id="A0A8J2WMI7"/>
<evidence type="ECO:0000256" key="1">
    <source>
        <dbReference type="ARBA" id="ARBA00023002"/>
    </source>
</evidence>